<dbReference type="AlphaFoldDB" id="A0A4Q9MLQ8"/>
<protein>
    <submittedName>
        <fullName evidence="1">Uncharacterized protein</fullName>
    </submittedName>
</protein>
<name>A0A4Q9MLQ8_9APHY</name>
<evidence type="ECO:0000313" key="1">
    <source>
        <dbReference type="EMBL" id="TBU28570.1"/>
    </source>
</evidence>
<dbReference type="OrthoDB" id="4708870at2759"/>
<reference evidence="1" key="1">
    <citation type="submission" date="2019-01" db="EMBL/GenBank/DDBJ databases">
        <title>Draft genome sequences of three monokaryotic isolates of the white-rot basidiomycete fungus Dichomitus squalens.</title>
        <authorList>
            <consortium name="DOE Joint Genome Institute"/>
            <person name="Lopez S.C."/>
            <person name="Andreopoulos B."/>
            <person name="Pangilinan J."/>
            <person name="Lipzen A."/>
            <person name="Riley R."/>
            <person name="Ahrendt S."/>
            <person name="Ng V."/>
            <person name="Barry K."/>
            <person name="Daum C."/>
            <person name="Grigoriev I.V."/>
            <person name="Hilden K.S."/>
            <person name="Makela M.R."/>
            <person name="de Vries R.P."/>
        </authorList>
    </citation>
    <scope>NUCLEOTIDE SEQUENCE [LARGE SCALE GENOMIC DNA]</scope>
    <source>
        <strain evidence="1">OM18370.1</strain>
    </source>
</reference>
<sequence length="438" mass="48495">MGGNAFKRLLPHATFPRMHPAVYNALKAQVLPIVQSFYAHATVSPEAPEKADFGDLDIIVAGPRDGLTHEEVRAALRATCSIPQEGNRTSNFAIPVDAFEAVAQAHKAVAAASEPKQDGGARDADAQVTFQVDLNVNGDYAQWERTVFCSSYGDLVFFLGVLAQTAGLSFSIYGLRLAEPIRTYPPQTYYLSYSMDDILSFFGLSMDRWRQGFTTQHDIFAWLATSPFIHVLVARYRSPEYEASTKERLHDRPMRMKFINYLRTQELPACTSGISSTTSLFAVEGNVPEKIDAALRFFGKAEEHAALVYASRAQKRAKELLNGTNLNAWTGVNGKPIRFVMDEVKERLGCLPAAGGGPASPVTAVVEPWQRALSEMEEEELRTLVVSVKEDMEKDGRLEFDWRAAKTARLEKKQQQQQREEVIADPAEEQTAAAVAVA</sequence>
<gene>
    <name evidence="1" type="ORF">BD311DRAFT_694440</name>
</gene>
<accession>A0A4Q9MLQ8</accession>
<proteinExistence type="predicted"/>
<dbReference type="Proteomes" id="UP000292957">
    <property type="component" value="Unassembled WGS sequence"/>
</dbReference>
<organism evidence="1">
    <name type="scientific">Dichomitus squalens</name>
    <dbReference type="NCBI Taxonomy" id="114155"/>
    <lineage>
        <taxon>Eukaryota</taxon>
        <taxon>Fungi</taxon>
        <taxon>Dikarya</taxon>
        <taxon>Basidiomycota</taxon>
        <taxon>Agaricomycotina</taxon>
        <taxon>Agaricomycetes</taxon>
        <taxon>Polyporales</taxon>
        <taxon>Polyporaceae</taxon>
        <taxon>Dichomitus</taxon>
    </lineage>
</organism>
<dbReference type="EMBL" id="ML143420">
    <property type="protein sequence ID" value="TBU28570.1"/>
    <property type="molecule type" value="Genomic_DNA"/>
</dbReference>